<evidence type="ECO:0000313" key="1">
    <source>
        <dbReference type="EMBL" id="KKM73410.1"/>
    </source>
</evidence>
<sequence>MRNKIPQKPIAGLWYLLKGYRLLFFRLDATDEEVYEEAQLTYADEFAQKLDQTYNEIVGEGGVVLS</sequence>
<organism evidence="1">
    <name type="scientific">marine sediment metagenome</name>
    <dbReference type="NCBI Taxonomy" id="412755"/>
    <lineage>
        <taxon>unclassified sequences</taxon>
        <taxon>metagenomes</taxon>
        <taxon>ecological metagenomes</taxon>
    </lineage>
</organism>
<name>A0A0F9M9R3_9ZZZZ</name>
<reference evidence="1" key="1">
    <citation type="journal article" date="2015" name="Nature">
        <title>Complex archaea that bridge the gap between prokaryotes and eukaryotes.</title>
        <authorList>
            <person name="Spang A."/>
            <person name="Saw J.H."/>
            <person name="Jorgensen S.L."/>
            <person name="Zaremba-Niedzwiedzka K."/>
            <person name="Martijn J."/>
            <person name="Lind A.E."/>
            <person name="van Eijk R."/>
            <person name="Schleper C."/>
            <person name="Guy L."/>
            <person name="Ettema T.J."/>
        </authorList>
    </citation>
    <scope>NUCLEOTIDE SEQUENCE</scope>
</reference>
<comment type="caution">
    <text evidence="1">The sequence shown here is derived from an EMBL/GenBank/DDBJ whole genome shotgun (WGS) entry which is preliminary data.</text>
</comment>
<dbReference type="EMBL" id="LAZR01009307">
    <property type="protein sequence ID" value="KKM73410.1"/>
    <property type="molecule type" value="Genomic_DNA"/>
</dbReference>
<accession>A0A0F9M9R3</accession>
<proteinExistence type="predicted"/>
<gene>
    <name evidence="1" type="ORF">LCGC14_1410790</name>
</gene>
<protein>
    <submittedName>
        <fullName evidence="1">Uncharacterized protein</fullName>
    </submittedName>
</protein>
<dbReference type="AlphaFoldDB" id="A0A0F9M9R3"/>